<comment type="subcellular location">
    <subcellularLocation>
        <location evidence="1">Membrane</location>
        <topology evidence="1">Multi-pass membrane protein</topology>
    </subcellularLocation>
</comment>
<dbReference type="GO" id="GO:0005783">
    <property type="term" value="C:endoplasmic reticulum"/>
    <property type="evidence" value="ECO:0007669"/>
    <property type="project" value="TreeGrafter"/>
</dbReference>
<evidence type="ECO:0000313" key="6">
    <source>
        <dbReference type="EMBL" id="EGG09765.1"/>
    </source>
</evidence>
<dbReference type="GeneID" id="18932547"/>
<dbReference type="InterPro" id="IPR059112">
    <property type="entry name" value="CysZ/EI24"/>
</dbReference>
<dbReference type="Proteomes" id="UP000001072">
    <property type="component" value="Unassembled WGS sequence"/>
</dbReference>
<keyword evidence="2" id="KW-0812">Transmembrane</keyword>
<protein>
    <submittedName>
        <fullName evidence="6">Uncharacterized protein</fullName>
    </submittedName>
</protein>
<name>F4RCR5_MELLP</name>
<keyword evidence="3" id="KW-1133">Transmembrane helix</keyword>
<evidence type="ECO:0000313" key="7">
    <source>
        <dbReference type="Proteomes" id="UP000001072"/>
    </source>
</evidence>
<dbReference type="GO" id="GO:0016020">
    <property type="term" value="C:membrane"/>
    <property type="evidence" value="ECO:0007669"/>
    <property type="project" value="UniProtKB-SubCell"/>
</dbReference>
<evidence type="ECO:0000256" key="2">
    <source>
        <dbReference type="ARBA" id="ARBA00022692"/>
    </source>
</evidence>
<dbReference type="InParanoid" id="F4RCR5"/>
<organism evidence="7">
    <name type="scientific">Melampsora larici-populina (strain 98AG31 / pathotype 3-4-7)</name>
    <name type="common">Poplar leaf rust fungus</name>
    <dbReference type="NCBI Taxonomy" id="747676"/>
    <lineage>
        <taxon>Eukaryota</taxon>
        <taxon>Fungi</taxon>
        <taxon>Dikarya</taxon>
        <taxon>Basidiomycota</taxon>
        <taxon>Pucciniomycotina</taxon>
        <taxon>Pucciniomycetes</taxon>
        <taxon>Pucciniales</taxon>
        <taxon>Melampsoraceae</taxon>
        <taxon>Melampsora</taxon>
    </lineage>
</organism>
<keyword evidence="4" id="KW-0472">Membrane</keyword>
<feature type="region of interest" description="Disordered" evidence="5">
    <location>
        <begin position="385"/>
        <end position="450"/>
    </location>
</feature>
<dbReference type="eggNOG" id="KOG3966">
    <property type="taxonomic scope" value="Eukaryota"/>
</dbReference>
<feature type="region of interest" description="Disordered" evidence="5">
    <location>
        <begin position="342"/>
        <end position="373"/>
    </location>
</feature>
<dbReference type="KEGG" id="mlr:MELLADRAFT_74319"/>
<dbReference type="EMBL" id="GL883096">
    <property type="protein sequence ID" value="EGG09765.1"/>
    <property type="molecule type" value="Genomic_DNA"/>
</dbReference>
<evidence type="ECO:0000256" key="3">
    <source>
        <dbReference type="ARBA" id="ARBA00022989"/>
    </source>
</evidence>
<gene>
    <name evidence="6" type="ORF">MELLADRAFT_74319</name>
</gene>
<dbReference type="AlphaFoldDB" id="F4RCR5"/>
<evidence type="ECO:0000256" key="1">
    <source>
        <dbReference type="ARBA" id="ARBA00004141"/>
    </source>
</evidence>
<dbReference type="RefSeq" id="XP_007406819.1">
    <property type="nucleotide sequence ID" value="XM_007406757.1"/>
</dbReference>
<evidence type="ECO:0000256" key="5">
    <source>
        <dbReference type="SAM" id="MobiDB-lite"/>
    </source>
</evidence>
<dbReference type="OrthoDB" id="266518at2759"/>
<dbReference type="PANTHER" id="PTHR21389">
    <property type="entry name" value="P53 INDUCED PROTEIN"/>
    <property type="match status" value="1"/>
</dbReference>
<evidence type="ECO:0000256" key="4">
    <source>
        <dbReference type="ARBA" id="ARBA00023136"/>
    </source>
</evidence>
<reference evidence="7" key="1">
    <citation type="journal article" date="2011" name="Proc. Natl. Acad. Sci. U.S.A.">
        <title>Obligate biotrophy features unraveled by the genomic analysis of rust fungi.</title>
        <authorList>
            <person name="Duplessis S."/>
            <person name="Cuomo C.A."/>
            <person name="Lin Y.-C."/>
            <person name="Aerts A."/>
            <person name="Tisserant E."/>
            <person name="Veneault-Fourrey C."/>
            <person name="Joly D.L."/>
            <person name="Hacquard S."/>
            <person name="Amselem J."/>
            <person name="Cantarel B.L."/>
            <person name="Chiu R."/>
            <person name="Coutinho P.M."/>
            <person name="Feau N."/>
            <person name="Field M."/>
            <person name="Frey P."/>
            <person name="Gelhaye E."/>
            <person name="Goldberg J."/>
            <person name="Grabherr M.G."/>
            <person name="Kodira C.D."/>
            <person name="Kohler A."/>
            <person name="Kuees U."/>
            <person name="Lindquist E.A."/>
            <person name="Lucas S.M."/>
            <person name="Mago R."/>
            <person name="Mauceli E."/>
            <person name="Morin E."/>
            <person name="Murat C."/>
            <person name="Pangilinan J.L."/>
            <person name="Park R."/>
            <person name="Pearson M."/>
            <person name="Quesneville H."/>
            <person name="Rouhier N."/>
            <person name="Sakthikumar S."/>
            <person name="Salamov A.A."/>
            <person name="Schmutz J."/>
            <person name="Selles B."/>
            <person name="Shapiro H."/>
            <person name="Tanguay P."/>
            <person name="Tuskan G.A."/>
            <person name="Henrissat B."/>
            <person name="Van de Peer Y."/>
            <person name="Rouze P."/>
            <person name="Ellis J.G."/>
            <person name="Dodds P.N."/>
            <person name="Schein J.E."/>
            <person name="Zhong S."/>
            <person name="Hamelin R.C."/>
            <person name="Grigoriev I.V."/>
            <person name="Szabo L.J."/>
            <person name="Martin F."/>
        </authorList>
    </citation>
    <scope>NUCLEOTIDE SEQUENCE [LARGE SCALE GENOMIC DNA]</scope>
    <source>
        <strain evidence="7">98AG31 / pathotype 3-4-7</strain>
    </source>
</reference>
<sequence length="450" mass="50605">MSFEPIPHQNATLRSNHKLISSQSPSDLYPSFDFRSTNTISNTHLSLSESIILHFGFIKQGISDARQWKTILDVLGTNKQLRSNLIQNVTLQAVLLTSVISFELFPRIIHADISHLRFYFDIFWLYPISLSSTILNGFLSVRVSRTLLTTSSHSRRLSKFLTSPNVEAYKGLTHSIISESYRGLVLLNYFAFSHLLARVPYVGTLLSFAYCTIANSYYCFERSWTEGGQSFAERVKNIEERWTYHAGFGFAITMLSFWHQNILVNLSLFTLFFPSLLILASASTTHPLPWSPSYPLALNSNTRDRTPQSQSKISPAFPVRLPIFVLSVKIHEIINRILRPSSNHHFQNDKHSTASRLNEMEGGASPDLSNAPFNAASWQSQSVPFDGALSHRHPNISANSNYHTSGSRLNTSISGQENLHPMNNVESEDTNSRGTVNADLSHSPKKSKAD</sequence>
<dbReference type="PANTHER" id="PTHR21389:SF0">
    <property type="entry name" value="ETOPOSIDE-INDUCED PROTEIN 2.4 HOMOLOG"/>
    <property type="match status" value="1"/>
</dbReference>
<proteinExistence type="predicted"/>
<dbReference type="HOGENOM" id="CLU_608428_0_0_1"/>
<keyword evidence="7" id="KW-1185">Reference proteome</keyword>
<feature type="compositionally biased region" description="Polar residues" evidence="5">
    <location>
        <begin position="396"/>
        <end position="417"/>
    </location>
</feature>
<dbReference type="Pfam" id="PF07264">
    <property type="entry name" value="EI24"/>
    <property type="match status" value="1"/>
</dbReference>
<accession>F4RCR5</accession>
<dbReference type="GO" id="GO:0016236">
    <property type="term" value="P:macroautophagy"/>
    <property type="evidence" value="ECO:0007669"/>
    <property type="project" value="TreeGrafter"/>
</dbReference>
<dbReference type="VEuPathDB" id="FungiDB:MELLADRAFT_74319"/>